<reference evidence="5" key="1">
    <citation type="submission" date="2018-06" db="EMBL/GenBank/DDBJ databases">
        <title>Complete genome of Pseudomonas insecticola strain QZS01.</title>
        <authorList>
            <person name="Wang J."/>
            <person name="Su Q."/>
        </authorList>
    </citation>
    <scope>NUCLEOTIDE SEQUENCE [LARGE SCALE GENOMIC DNA]</scope>
    <source>
        <strain evidence="5">QZS01</strain>
    </source>
</reference>
<dbReference type="InterPro" id="IPR050400">
    <property type="entry name" value="Bact_Cytoskel_RodZ"/>
</dbReference>
<keyword evidence="2" id="KW-0812">Transmembrane</keyword>
<dbReference type="GO" id="GO:0003677">
    <property type="term" value="F:DNA binding"/>
    <property type="evidence" value="ECO:0007669"/>
    <property type="project" value="InterPro"/>
</dbReference>
<feature type="region of interest" description="Disordered" evidence="1">
    <location>
        <begin position="197"/>
        <end position="225"/>
    </location>
</feature>
<evidence type="ECO:0000256" key="1">
    <source>
        <dbReference type="SAM" id="MobiDB-lite"/>
    </source>
</evidence>
<keyword evidence="2" id="KW-0472">Membrane</keyword>
<dbReference type="PANTHER" id="PTHR34475">
    <property type="match status" value="1"/>
</dbReference>
<protein>
    <submittedName>
        <fullName evidence="4">Helix-turn-helix domain-containing protein</fullName>
    </submittedName>
</protein>
<dbReference type="Pfam" id="PF13413">
    <property type="entry name" value="HTH_25"/>
    <property type="match status" value="1"/>
</dbReference>
<dbReference type="InterPro" id="IPR001387">
    <property type="entry name" value="Cro/C1-type_HTH"/>
</dbReference>
<dbReference type="KEGG" id="emo:DM558_05890"/>
<dbReference type="Gene3D" id="1.10.260.40">
    <property type="entry name" value="lambda repressor-like DNA-binding domains"/>
    <property type="match status" value="1"/>
</dbReference>
<feature type="compositionally biased region" description="Polar residues" evidence="1">
    <location>
        <begin position="206"/>
        <end position="225"/>
    </location>
</feature>
<proteinExistence type="predicted"/>
<evidence type="ECO:0000313" key="4">
    <source>
        <dbReference type="EMBL" id="AZS50333.1"/>
    </source>
</evidence>
<dbReference type="InterPro" id="IPR010982">
    <property type="entry name" value="Lambda_DNA-bd_dom_sf"/>
</dbReference>
<keyword evidence="5" id="KW-1185">Reference proteome</keyword>
<name>A0A3S9XD32_9GAMM</name>
<dbReference type="RefSeq" id="WP_127162611.1">
    <property type="nucleotide sequence ID" value="NZ_CP029822.1"/>
</dbReference>
<dbReference type="InterPro" id="IPR025194">
    <property type="entry name" value="RodZ-like_C"/>
</dbReference>
<dbReference type="Proteomes" id="UP000273143">
    <property type="component" value="Chromosome"/>
</dbReference>
<organism evidence="4 5">
    <name type="scientific">Entomomonas moraniae</name>
    <dbReference type="NCBI Taxonomy" id="2213226"/>
    <lineage>
        <taxon>Bacteria</taxon>
        <taxon>Pseudomonadati</taxon>
        <taxon>Pseudomonadota</taxon>
        <taxon>Gammaproteobacteria</taxon>
        <taxon>Pseudomonadales</taxon>
        <taxon>Pseudomonadaceae</taxon>
        <taxon>Entomomonas</taxon>
    </lineage>
</organism>
<dbReference type="Pfam" id="PF13464">
    <property type="entry name" value="RodZ_C"/>
    <property type="match status" value="1"/>
</dbReference>
<dbReference type="PANTHER" id="PTHR34475:SF1">
    <property type="entry name" value="CYTOSKELETON PROTEIN RODZ"/>
    <property type="match status" value="1"/>
</dbReference>
<feature type="transmembrane region" description="Helical" evidence="2">
    <location>
        <begin position="112"/>
        <end position="132"/>
    </location>
</feature>
<dbReference type="SUPFAM" id="SSF47413">
    <property type="entry name" value="lambda repressor-like DNA-binding domains"/>
    <property type="match status" value="1"/>
</dbReference>
<dbReference type="EMBL" id="CP029822">
    <property type="protein sequence ID" value="AZS50333.1"/>
    <property type="molecule type" value="Genomic_DNA"/>
</dbReference>
<evidence type="ECO:0000259" key="3">
    <source>
        <dbReference type="Pfam" id="PF13464"/>
    </source>
</evidence>
<evidence type="ECO:0000256" key="2">
    <source>
        <dbReference type="SAM" id="Phobius"/>
    </source>
</evidence>
<dbReference type="CDD" id="cd00093">
    <property type="entry name" value="HTH_XRE"/>
    <property type="match status" value="1"/>
</dbReference>
<sequence length="310" mass="33748">MSTDPNKTNEVSQPCQLLKAEREKRGITTKQIADVLNLPERFIIFLEAGEFSKLPGATFTRGYIRNYAKYLELTNIDELVGTFDACVGNDATDTRVLDFKQIKRIKSISNSIYWLVSFVVCLILAGIVFLIWQHFVNSNTNQTIPSENGAIIVEPGSTASTVLQEQNTIPVISTDSSTLPLALNNTTQLATDNALSPVNTDKDAVSETNIQDQSEQNDANAQENAKPSLKKGEGLIEANFKANCWVSITDATGKVLVSKLFTANTHLNISGKAPLDVVLGAPSAVSMSYNGEPVQLNQTSNSTHRIKLGK</sequence>
<feature type="domain" description="Cytoskeleton protein RodZ-like C-terminal" evidence="3">
    <location>
        <begin position="239"/>
        <end position="306"/>
    </location>
</feature>
<dbReference type="AlphaFoldDB" id="A0A3S9XD32"/>
<evidence type="ECO:0000313" key="5">
    <source>
        <dbReference type="Proteomes" id="UP000273143"/>
    </source>
</evidence>
<accession>A0A3S9XD32</accession>
<gene>
    <name evidence="4" type="ORF">DM558_05890</name>
</gene>
<keyword evidence="2" id="KW-1133">Transmembrane helix</keyword>